<dbReference type="EMBL" id="JAVHJO010000013">
    <property type="protein sequence ID" value="KAK6530437.1"/>
    <property type="molecule type" value="Genomic_DNA"/>
</dbReference>
<dbReference type="SMART" id="SM00066">
    <property type="entry name" value="GAL4"/>
    <property type="match status" value="1"/>
</dbReference>
<accession>A0AAV9X0K1</accession>
<evidence type="ECO:0000259" key="5">
    <source>
        <dbReference type="PROSITE" id="PS50048"/>
    </source>
</evidence>
<dbReference type="InterPro" id="IPR036864">
    <property type="entry name" value="Zn2-C6_fun-type_DNA-bd_sf"/>
</dbReference>
<dbReference type="GO" id="GO:0003677">
    <property type="term" value="F:DNA binding"/>
    <property type="evidence" value="ECO:0007669"/>
    <property type="project" value="InterPro"/>
</dbReference>
<dbReference type="GO" id="GO:0006351">
    <property type="term" value="P:DNA-templated transcription"/>
    <property type="evidence" value="ECO:0007669"/>
    <property type="project" value="InterPro"/>
</dbReference>
<comment type="caution">
    <text evidence="6">The sequence shown here is derived from an EMBL/GenBank/DDBJ whole genome shotgun (WGS) entry which is preliminary data.</text>
</comment>
<dbReference type="Proteomes" id="UP001365542">
    <property type="component" value="Unassembled WGS sequence"/>
</dbReference>
<proteinExistence type="predicted"/>
<dbReference type="SUPFAM" id="SSF57701">
    <property type="entry name" value="Zn2/Cys6 DNA-binding domain"/>
    <property type="match status" value="1"/>
</dbReference>
<keyword evidence="7" id="KW-1185">Reference proteome</keyword>
<dbReference type="Pfam" id="PF04082">
    <property type="entry name" value="Fungal_trans"/>
    <property type="match status" value="1"/>
</dbReference>
<dbReference type="CDD" id="cd12148">
    <property type="entry name" value="fungal_TF_MHR"/>
    <property type="match status" value="1"/>
</dbReference>
<keyword evidence="2" id="KW-0479">Metal-binding</keyword>
<dbReference type="Gene3D" id="4.10.240.10">
    <property type="entry name" value="Zn(2)-C6 fungal-type DNA-binding domain"/>
    <property type="match status" value="1"/>
</dbReference>
<evidence type="ECO:0000256" key="4">
    <source>
        <dbReference type="SAM" id="MobiDB-lite"/>
    </source>
</evidence>
<evidence type="ECO:0000313" key="6">
    <source>
        <dbReference type="EMBL" id="KAK6530437.1"/>
    </source>
</evidence>
<dbReference type="InterPro" id="IPR001138">
    <property type="entry name" value="Zn2Cys6_DnaBD"/>
</dbReference>
<dbReference type="PANTHER" id="PTHR31001:SF50">
    <property type="entry name" value="ZN(II)2CYS6 TRANSCRIPTION FACTOR (EUROFUNG)"/>
    <property type="match status" value="1"/>
</dbReference>
<dbReference type="InterPro" id="IPR007219">
    <property type="entry name" value="XnlR_reg_dom"/>
</dbReference>
<dbReference type="GO" id="GO:0008270">
    <property type="term" value="F:zinc ion binding"/>
    <property type="evidence" value="ECO:0007669"/>
    <property type="project" value="InterPro"/>
</dbReference>
<dbReference type="PANTHER" id="PTHR31001">
    <property type="entry name" value="UNCHARACTERIZED TRANSCRIPTIONAL REGULATORY PROTEIN"/>
    <property type="match status" value="1"/>
</dbReference>
<reference evidence="6 7" key="1">
    <citation type="submission" date="2019-10" db="EMBL/GenBank/DDBJ databases">
        <authorList>
            <person name="Palmer J.M."/>
        </authorList>
    </citation>
    <scope>NUCLEOTIDE SEQUENCE [LARGE SCALE GENOMIC DNA]</scope>
    <source>
        <strain evidence="6 7">TWF694</strain>
    </source>
</reference>
<feature type="domain" description="Zn(2)-C6 fungal-type" evidence="5">
    <location>
        <begin position="8"/>
        <end position="38"/>
    </location>
</feature>
<comment type="subcellular location">
    <subcellularLocation>
        <location evidence="1">Nucleus</location>
    </subcellularLocation>
</comment>
<dbReference type="InterPro" id="IPR050613">
    <property type="entry name" value="Sec_Metabolite_Reg"/>
</dbReference>
<evidence type="ECO:0000256" key="2">
    <source>
        <dbReference type="ARBA" id="ARBA00022723"/>
    </source>
</evidence>
<feature type="region of interest" description="Disordered" evidence="4">
    <location>
        <begin position="88"/>
        <end position="121"/>
    </location>
</feature>
<dbReference type="PROSITE" id="PS00463">
    <property type="entry name" value="ZN2_CY6_FUNGAL_1"/>
    <property type="match status" value="1"/>
</dbReference>
<evidence type="ECO:0000256" key="3">
    <source>
        <dbReference type="ARBA" id="ARBA00023242"/>
    </source>
</evidence>
<feature type="compositionally biased region" description="Polar residues" evidence="4">
    <location>
        <begin position="88"/>
        <end position="117"/>
    </location>
</feature>
<dbReference type="GO" id="GO:0005634">
    <property type="term" value="C:nucleus"/>
    <property type="evidence" value="ECO:0007669"/>
    <property type="project" value="UniProtKB-SubCell"/>
</dbReference>
<evidence type="ECO:0000256" key="1">
    <source>
        <dbReference type="ARBA" id="ARBA00004123"/>
    </source>
</evidence>
<evidence type="ECO:0000313" key="7">
    <source>
        <dbReference type="Proteomes" id="UP001365542"/>
    </source>
</evidence>
<dbReference type="AlphaFoldDB" id="A0AAV9X0K1"/>
<keyword evidence="3" id="KW-0539">Nucleus</keyword>
<dbReference type="Pfam" id="PF00172">
    <property type="entry name" value="Zn_clus"/>
    <property type="match status" value="1"/>
</dbReference>
<protein>
    <recommendedName>
        <fullName evidence="5">Zn(2)-C6 fungal-type domain-containing protein</fullName>
    </recommendedName>
</protein>
<sequence length="641" mass="72399">MSSKKYVACLSCRRRKIKCSQEPDGCANCARASLQCIYQIPDALPTGVKRKRGPYKKHGLKGLETEADHLASQTGSLTFDVVTGNDPVSTRSDLSESPTKSPWDSPTTSAETSNASTIAEGRSHPPFNQILELWHLYTINVDPVIKIVHCPSFTSKIFEIKPTMQSLQSGTDALMFSIYHAAVSSTSAIEIQKRFGQGKPTLQSHYRKLLESRLAAATASTRSDITTLQALTLYLAYLHRSDPDGVHWTTFILACRIGQQLVDSKNLSIFETQIVRRLWWTIRRLEFRTACKESSKEPPPTVIDWAEVPMPLNLNDVDLDPLAKIEPRPRVGFTDMAFCLLSFELKQLVNAVVKVRLDDSGSDEKSERIIVLERLRLIEDCERKIKDQFLRYCDDSRPLDYMSRRICTIMLSKLKLLTRNILPPTSNPQGDDLTFRQYEKLEMCILILRNMYEIQTEGRIRNWTWFFRDFVQWHALIYALSELCKEPAGPLAEKTWSVLEPILDLWGVGSASTQHEHLEPISKLVLEARRKRAIGSKIVEKPKSDSILEPVTPNPASSDLEPISSQDPICEHTAESESISAGKSTVSELVDIPEYILSEIDNTTTATSFDLNFEFEESLAAFDWEAWANEAQSMNLDFGVS</sequence>
<dbReference type="PROSITE" id="PS50048">
    <property type="entry name" value="ZN2_CY6_FUNGAL_2"/>
    <property type="match status" value="1"/>
</dbReference>
<dbReference type="GO" id="GO:0000981">
    <property type="term" value="F:DNA-binding transcription factor activity, RNA polymerase II-specific"/>
    <property type="evidence" value="ECO:0007669"/>
    <property type="project" value="InterPro"/>
</dbReference>
<organism evidence="6 7">
    <name type="scientific">Orbilia ellipsospora</name>
    <dbReference type="NCBI Taxonomy" id="2528407"/>
    <lineage>
        <taxon>Eukaryota</taxon>
        <taxon>Fungi</taxon>
        <taxon>Dikarya</taxon>
        <taxon>Ascomycota</taxon>
        <taxon>Pezizomycotina</taxon>
        <taxon>Orbiliomycetes</taxon>
        <taxon>Orbiliales</taxon>
        <taxon>Orbiliaceae</taxon>
        <taxon>Orbilia</taxon>
    </lineage>
</organism>
<gene>
    <name evidence="6" type="ORF">TWF694_003789</name>
</gene>
<dbReference type="CDD" id="cd00067">
    <property type="entry name" value="GAL4"/>
    <property type="match status" value="1"/>
</dbReference>
<name>A0AAV9X0K1_9PEZI</name>